<feature type="transmembrane region" description="Helical" evidence="2">
    <location>
        <begin position="876"/>
        <end position="896"/>
    </location>
</feature>
<feature type="compositionally biased region" description="Basic and acidic residues" evidence="1">
    <location>
        <begin position="1096"/>
        <end position="1105"/>
    </location>
</feature>
<proteinExistence type="predicted"/>
<feature type="transmembrane region" description="Helical" evidence="2">
    <location>
        <begin position="771"/>
        <end position="792"/>
    </location>
</feature>
<feature type="region of interest" description="Disordered" evidence="1">
    <location>
        <begin position="1086"/>
        <end position="1105"/>
    </location>
</feature>
<dbReference type="PANTHER" id="PTHR46967:SF2">
    <property type="entry name" value="SUSHI, VON WILLEBRAND FACTOR TYPE A, EGF AND PENTRAXIN DOMAIN-CONTAINING PROTEIN 1-LIKE"/>
    <property type="match status" value="1"/>
</dbReference>
<keyword evidence="2" id="KW-0472">Membrane</keyword>
<dbReference type="Pfam" id="PF07699">
    <property type="entry name" value="Ephrin_rec_like"/>
    <property type="match status" value="1"/>
</dbReference>
<feature type="transmembrane region" description="Helical" evidence="2">
    <location>
        <begin position="651"/>
        <end position="673"/>
    </location>
</feature>
<feature type="transmembrane region" description="Helical" evidence="2">
    <location>
        <begin position="844"/>
        <end position="864"/>
    </location>
</feature>
<feature type="domain" description="Tyrosine-protein kinase ephrin type A/B receptor-like" evidence="3">
    <location>
        <begin position="440"/>
        <end position="481"/>
    </location>
</feature>
<evidence type="ECO:0000256" key="2">
    <source>
        <dbReference type="SAM" id="Phobius"/>
    </source>
</evidence>
<evidence type="ECO:0000313" key="4">
    <source>
        <dbReference type="EMBL" id="CAK9021005.1"/>
    </source>
</evidence>
<feature type="transmembrane region" description="Helical" evidence="2">
    <location>
        <begin position="817"/>
        <end position="837"/>
    </location>
</feature>
<dbReference type="PANTHER" id="PTHR46967">
    <property type="entry name" value="INSULIN-LIKE GROWTH FACTOR BINDING PROTEIN,N-TERMINAL"/>
    <property type="match status" value="1"/>
</dbReference>
<dbReference type="Proteomes" id="UP001642484">
    <property type="component" value="Unassembled WGS sequence"/>
</dbReference>
<sequence length="1105" mass="121111">MLKGGWPSGDLMTEITMVLLREGLGYHAVVDDRLATYGASPIWALAGCENFDDASKRICGETETKIHVAVDSWIGSYAKEYEEMRTAHQSILPVILSSMGYDGEETLYVSEATFAAGYEDVGLALDFHRSYNRSHHDPKKYFSSTDDIPLTELSLCNATHMSNTERISQYFRYTGDAGGVRQQADGSYFAHCPDGVWWLSPACRENISGCIPTLTSSVGWRLQAMMHWSTVYGMPTAIGIIGDFSLWVQRVKRISALFYWWVPDSTFSDLRPLQIVFPRHSPSEWAAGDKKTSGAGSFVAKMVSSNLAFKARPVQEFVSQIKMELPTLQALLLRTQSEPVDAIACQWVKENEQTWQRWLPFQTKCFEGFGIVDTTGAYVSTRSKAASCGICQSGTFSDELEDEHGKTYRCASCPPGSSQSKASSTACEACPKGTATHEWGSEECTPCDVGSFQNLPGQSLCRPCEQHRTTRLLGATKQADCVCEAERIEENGACIVCMRGMSCPIGATTKQLLVVNSTFVGHPHLQAGYNSDPSAPLSTYKCVGSRCPGGSPGTCTGGLVGPTCGACPSQQFVGINECRDCHLLISVMWVASFILLLAANVCSYLLATSKYTHKATSLLCITTSLGMLFVLFQNVGVLHTMPISWPNGLSAILRFAALFLLSLQGLGLSCVTGSIASEYVASTGVFWLLLVTLPVVCLITKMIPYLVRREMDWNLLKVWSTIGQFFQVGFTTMASLGAAPFACFKHPSGQESILNYPGIFCGSNEQRIMQIFGGLLLFLATSFFVLCCFAAVKAPSWSGTPKLNAARFLVVRFRPDVWWFGLILLARGPFLSLPAIVLTGLPGFHLATMVMVLLLCLCLQIWFLPWKAPILNLVDALSNGFFVLLLAVSLAFLEVASEEERHLLEGTAVVFSVAMVSVLVFMILLTAAAIGCTSGMGSSRDSVVFNLRSVPQAREVFCVLTDIAAYIQEESEDKEAEMVACLEAFSVYDLDAVMRAMNLLADDLEMVVNMDKTFGTRINSGTRSVRPTEMFLKRLSSRKHASKLSIASRTSGLRESTARKRASRAPRDRSEFRSSEYTLYALENKLNGEEDVDGDDSTKDDVVEV</sequence>
<feature type="compositionally biased region" description="Polar residues" evidence="1">
    <location>
        <begin position="1045"/>
        <end position="1054"/>
    </location>
</feature>
<evidence type="ECO:0000313" key="5">
    <source>
        <dbReference type="Proteomes" id="UP001642484"/>
    </source>
</evidence>
<dbReference type="Gene3D" id="3.40.190.100">
    <property type="entry name" value="Glycine betaine-binding periplasmic protein, domain 2"/>
    <property type="match status" value="1"/>
</dbReference>
<dbReference type="SUPFAM" id="SSF57184">
    <property type="entry name" value="Growth factor receptor domain"/>
    <property type="match status" value="1"/>
</dbReference>
<feature type="transmembrane region" description="Helical" evidence="2">
    <location>
        <begin position="583"/>
        <end position="606"/>
    </location>
</feature>
<evidence type="ECO:0000256" key="1">
    <source>
        <dbReference type="SAM" id="MobiDB-lite"/>
    </source>
</evidence>
<feature type="transmembrane region" description="Helical" evidence="2">
    <location>
        <begin position="908"/>
        <end position="930"/>
    </location>
</feature>
<dbReference type="InterPro" id="IPR011641">
    <property type="entry name" value="Tyr-kin_ephrin_A/B_rcpt-like"/>
</dbReference>
<dbReference type="InterPro" id="IPR009030">
    <property type="entry name" value="Growth_fac_rcpt_cys_sf"/>
</dbReference>
<name>A0ABP0K3K3_9DINO</name>
<feature type="transmembrane region" description="Helical" evidence="2">
    <location>
        <begin position="725"/>
        <end position="744"/>
    </location>
</feature>
<evidence type="ECO:0000259" key="3">
    <source>
        <dbReference type="Pfam" id="PF07699"/>
    </source>
</evidence>
<keyword evidence="5" id="KW-1185">Reference proteome</keyword>
<keyword evidence="2" id="KW-1133">Transmembrane helix</keyword>
<protein>
    <recommendedName>
        <fullName evidence="3">Tyrosine-protein kinase ephrin type A/B receptor-like domain-containing protein</fullName>
    </recommendedName>
</protein>
<feature type="transmembrane region" description="Helical" evidence="2">
    <location>
        <begin position="685"/>
        <end position="705"/>
    </location>
</feature>
<gene>
    <name evidence="4" type="ORF">CCMP2556_LOCUS14287</name>
</gene>
<comment type="caution">
    <text evidence="4">The sequence shown here is derived from an EMBL/GenBank/DDBJ whole genome shotgun (WGS) entry which is preliminary data.</text>
</comment>
<dbReference type="EMBL" id="CAXAMN010007269">
    <property type="protein sequence ID" value="CAK9021005.1"/>
    <property type="molecule type" value="Genomic_DNA"/>
</dbReference>
<organism evidence="4 5">
    <name type="scientific">Durusdinium trenchii</name>
    <dbReference type="NCBI Taxonomy" id="1381693"/>
    <lineage>
        <taxon>Eukaryota</taxon>
        <taxon>Sar</taxon>
        <taxon>Alveolata</taxon>
        <taxon>Dinophyceae</taxon>
        <taxon>Suessiales</taxon>
        <taxon>Symbiodiniaceae</taxon>
        <taxon>Durusdinium</taxon>
    </lineage>
</organism>
<reference evidence="4 5" key="1">
    <citation type="submission" date="2024-02" db="EMBL/GenBank/DDBJ databases">
        <authorList>
            <person name="Chen Y."/>
            <person name="Shah S."/>
            <person name="Dougan E. K."/>
            <person name="Thang M."/>
            <person name="Chan C."/>
        </authorList>
    </citation>
    <scope>NUCLEOTIDE SEQUENCE [LARGE SCALE GENOMIC DNA]</scope>
</reference>
<accession>A0ABP0K3K3</accession>
<feature type="region of interest" description="Disordered" evidence="1">
    <location>
        <begin position="1045"/>
        <end position="1072"/>
    </location>
</feature>
<dbReference type="Gene3D" id="3.40.190.10">
    <property type="entry name" value="Periplasmic binding protein-like II"/>
    <property type="match status" value="1"/>
</dbReference>
<feature type="transmembrane region" description="Helical" evidence="2">
    <location>
        <begin position="618"/>
        <end position="639"/>
    </location>
</feature>
<dbReference type="Gene3D" id="2.10.50.10">
    <property type="entry name" value="Tumor Necrosis Factor Receptor, subunit A, domain 2"/>
    <property type="match status" value="2"/>
</dbReference>
<dbReference type="SMART" id="SM01411">
    <property type="entry name" value="Ephrin_rec_like"/>
    <property type="match status" value="2"/>
</dbReference>
<keyword evidence="2" id="KW-0812">Transmembrane</keyword>